<comment type="caution">
    <text evidence="2">The sequence shown here is derived from an EMBL/GenBank/DDBJ whole genome shotgun (WGS) entry which is preliminary data.</text>
</comment>
<dbReference type="InterPro" id="IPR000801">
    <property type="entry name" value="Esterase-like"/>
</dbReference>
<evidence type="ECO:0000313" key="2">
    <source>
        <dbReference type="EMBL" id="MCG2460863.1"/>
    </source>
</evidence>
<gene>
    <name evidence="2" type="ORF">K8352_08890</name>
</gene>
<keyword evidence="1" id="KW-0732">Signal</keyword>
<keyword evidence="3" id="KW-1185">Reference proteome</keyword>
<protein>
    <submittedName>
        <fullName evidence="2">Esterase family protein</fullName>
    </submittedName>
</protein>
<dbReference type="Gene3D" id="3.40.50.1820">
    <property type="entry name" value="alpha/beta hydrolase"/>
    <property type="match status" value="1"/>
</dbReference>
<dbReference type="PANTHER" id="PTHR48098">
    <property type="entry name" value="ENTEROCHELIN ESTERASE-RELATED"/>
    <property type="match status" value="1"/>
</dbReference>
<dbReference type="PANTHER" id="PTHR48098:SF1">
    <property type="entry name" value="DIACYLGLYCEROL ACYLTRANSFERASE_MYCOLYLTRANSFERASE AG85A"/>
    <property type="match status" value="1"/>
</dbReference>
<feature type="signal peptide" evidence="1">
    <location>
        <begin position="1"/>
        <end position="19"/>
    </location>
</feature>
<organism evidence="2 3">
    <name type="scientific">Cerina litoralis</name>
    <dbReference type="NCBI Taxonomy" id="2874477"/>
    <lineage>
        <taxon>Bacteria</taxon>
        <taxon>Pseudomonadati</taxon>
        <taxon>Bacteroidota</taxon>
        <taxon>Flavobacteriia</taxon>
        <taxon>Flavobacteriales</taxon>
        <taxon>Flavobacteriaceae</taxon>
        <taxon>Cerina</taxon>
    </lineage>
</organism>
<dbReference type="RefSeq" id="WP_317902012.1">
    <property type="nucleotide sequence ID" value="NZ_JAIRBC010000011.1"/>
</dbReference>
<dbReference type="Proteomes" id="UP001200642">
    <property type="component" value="Unassembled WGS sequence"/>
</dbReference>
<dbReference type="InterPro" id="IPR050583">
    <property type="entry name" value="Mycobacterial_A85_antigen"/>
</dbReference>
<dbReference type="GO" id="GO:0016747">
    <property type="term" value="F:acyltransferase activity, transferring groups other than amino-acyl groups"/>
    <property type="evidence" value="ECO:0007669"/>
    <property type="project" value="TreeGrafter"/>
</dbReference>
<dbReference type="SUPFAM" id="SSF53474">
    <property type="entry name" value="alpha/beta-Hydrolases"/>
    <property type="match status" value="1"/>
</dbReference>
<feature type="chain" id="PRO_5042217736" evidence="1">
    <location>
        <begin position="20"/>
        <end position="272"/>
    </location>
</feature>
<proteinExistence type="predicted"/>
<dbReference type="AlphaFoldDB" id="A0AAE3EV54"/>
<evidence type="ECO:0000313" key="3">
    <source>
        <dbReference type="Proteomes" id="UP001200642"/>
    </source>
</evidence>
<dbReference type="InterPro" id="IPR029058">
    <property type="entry name" value="AB_hydrolase_fold"/>
</dbReference>
<sequence>MKLKLILLFLFCNSVFVFASRVDTLRVMSNSMNKTIANVVIIPDTYTTQKEGFPVLYLLHGAGGNYKDWVSKVPAIKEYADKYNIVVVCPDGDVTSWYFDSPVDGKMKYETYVSKELVAAIDKGYNTVKNRSGRAITGLSMGGHGALYLAFKHQDIYGASGSMSGGVDIRPFPAKWDLPKRLGDYANHREFWEKNTVINMVYLLKGDHLKIIFDCGIDDFFHDANSRLHAKLVERNIPHDYIERPGSHNWEYWANSIKYQLLFFDDFFRSKS</sequence>
<evidence type="ECO:0000256" key="1">
    <source>
        <dbReference type="SAM" id="SignalP"/>
    </source>
</evidence>
<name>A0AAE3EV54_9FLAO</name>
<dbReference type="Pfam" id="PF00756">
    <property type="entry name" value="Esterase"/>
    <property type="match status" value="1"/>
</dbReference>
<reference evidence="2" key="1">
    <citation type="submission" date="2023-02" db="EMBL/GenBank/DDBJ databases">
        <title>Genome of Flavobacteriaceae gen. nov. sp. strain F89.</title>
        <authorList>
            <person name="Wang Y."/>
        </authorList>
    </citation>
    <scope>NUCLEOTIDE SEQUENCE</scope>
    <source>
        <strain evidence="2">F89</strain>
    </source>
</reference>
<dbReference type="EMBL" id="JAIRBC010000011">
    <property type="protein sequence ID" value="MCG2460863.1"/>
    <property type="molecule type" value="Genomic_DNA"/>
</dbReference>
<accession>A0AAE3EV54</accession>